<keyword evidence="1" id="KW-0489">Methyltransferase</keyword>
<evidence type="ECO:0000256" key="4">
    <source>
        <dbReference type="ARBA" id="ARBA00041867"/>
    </source>
</evidence>
<dbReference type="GO" id="GO:0005739">
    <property type="term" value="C:mitochondrion"/>
    <property type="evidence" value="ECO:0007669"/>
    <property type="project" value="TreeGrafter"/>
</dbReference>
<comment type="caution">
    <text evidence="7">The sequence shown here is derived from an EMBL/GenBank/DDBJ whole genome shotgun (WGS) entry which is preliminary data.</text>
</comment>
<evidence type="ECO:0000256" key="6">
    <source>
        <dbReference type="SAM" id="SignalP"/>
    </source>
</evidence>
<keyword evidence="6" id="KW-0732">Signal</keyword>
<evidence type="ECO:0000256" key="5">
    <source>
        <dbReference type="ARBA" id="ARBA00042266"/>
    </source>
</evidence>
<dbReference type="PANTHER" id="PTHR43648">
    <property type="entry name" value="ELECTRON TRANSFER FLAVOPROTEIN BETA SUBUNIT LYSINE METHYLTRANSFERASE"/>
    <property type="match status" value="1"/>
</dbReference>
<feature type="chain" id="PRO_5032861627" description="ETFB lysine methyltransferase" evidence="6">
    <location>
        <begin position="25"/>
        <end position="632"/>
    </location>
</feature>
<evidence type="ECO:0000313" key="7">
    <source>
        <dbReference type="EMBL" id="KAF8411129.1"/>
    </source>
</evidence>
<dbReference type="InterPro" id="IPR029063">
    <property type="entry name" value="SAM-dependent_MTases_sf"/>
</dbReference>
<keyword evidence="2" id="KW-0808">Transferase</keyword>
<reference evidence="7 8" key="1">
    <citation type="submission" date="2020-04" db="EMBL/GenBank/DDBJ databases">
        <title>Plant Genome Project.</title>
        <authorList>
            <person name="Zhang R.-G."/>
        </authorList>
    </citation>
    <scope>NUCLEOTIDE SEQUENCE [LARGE SCALE GENOMIC DNA]</scope>
    <source>
        <strain evidence="7">YNK0</strain>
        <tissue evidence="7">Leaf</tissue>
    </source>
</reference>
<feature type="signal peptide" evidence="6">
    <location>
        <begin position="1"/>
        <end position="24"/>
    </location>
</feature>
<accession>A0A834ZP48</accession>
<keyword evidence="8" id="KW-1185">Reference proteome</keyword>
<dbReference type="AlphaFoldDB" id="A0A834ZP48"/>
<dbReference type="CDD" id="cd02440">
    <property type="entry name" value="AdoMet_MTases"/>
    <property type="match status" value="1"/>
</dbReference>
<proteinExistence type="inferred from homology"/>
<dbReference type="SUPFAM" id="SSF53335">
    <property type="entry name" value="S-adenosyl-L-methionine-dependent methyltransferases"/>
    <property type="match status" value="1"/>
</dbReference>
<evidence type="ECO:0000256" key="1">
    <source>
        <dbReference type="ARBA" id="ARBA00022603"/>
    </source>
</evidence>
<sequence length="632" mass="68517">MLASSSRSHFFKHLSCTFCLPFLGLPLGLVPLPPPLSPFTHFSASSRISSKARQPWNLSSIVAGISTSSSSTFSPETSNTDISNSSYLSVLILCRKDVADMLSDALLCFGASSASMDEQDCYEGSDEICISSIFTEHEDVGICISHAVDSIGLKEMPSYEVIMGEQCDWIKKTQVEGVESREGFAIKITEHCKRGLRSSLWVPEEAIQWLENMLKDFMDTTGYMFRKLQCRRDTIIGEKRSNAGGEFIVIQSYLRSGTGGRIFIPKGSRNSGWSALLKVLGTLQLNSDPSKELLSDMASSRVGKVDSLRVEPGNLNAISSKKTTIASWWSIWMRECSTGGLMPWFVLSGGPNRRMTGRSLVAKGSEDGQYVTNGRIVVADISDMSLKKDMPSPSSFPTHSSHPGVDRVGMESFLPVEVAEGLWIVPEWRTPPDVQATNIILNPGLAFGTGEHPSTKLCLLLLHGLIKGGELFLDYGTGSGILGIAALKFGAALSVGVDVDPKAITSARQNAGLNNIGPEKMRLCLVQDKASPPTRDGRTSVDAEEQSSHGMKVIAETDKYDIVIANILLNPLIELADHIAAYAKPGAVVGVSGILSEQLPKIIERYSQFLEGISVSEMDGWACVSGTKKEIY</sequence>
<evidence type="ECO:0000256" key="2">
    <source>
        <dbReference type="ARBA" id="ARBA00022679"/>
    </source>
</evidence>
<evidence type="ECO:0000256" key="3">
    <source>
        <dbReference type="ARBA" id="ARBA00037932"/>
    </source>
</evidence>
<dbReference type="GO" id="GO:0032259">
    <property type="term" value="P:methylation"/>
    <property type="evidence" value="ECO:0007669"/>
    <property type="project" value="UniProtKB-KW"/>
</dbReference>
<dbReference type="Proteomes" id="UP000655225">
    <property type="component" value="Unassembled WGS sequence"/>
</dbReference>
<organism evidence="7 8">
    <name type="scientific">Tetracentron sinense</name>
    <name type="common">Spur-leaf</name>
    <dbReference type="NCBI Taxonomy" id="13715"/>
    <lineage>
        <taxon>Eukaryota</taxon>
        <taxon>Viridiplantae</taxon>
        <taxon>Streptophyta</taxon>
        <taxon>Embryophyta</taxon>
        <taxon>Tracheophyta</taxon>
        <taxon>Spermatophyta</taxon>
        <taxon>Magnoliopsida</taxon>
        <taxon>Trochodendrales</taxon>
        <taxon>Trochodendraceae</taxon>
        <taxon>Tetracentron</taxon>
    </lineage>
</organism>
<gene>
    <name evidence="7" type="ORF">HHK36_003668</name>
</gene>
<name>A0A834ZP48_TETSI</name>
<dbReference type="OrthoDB" id="419617at2759"/>
<dbReference type="Gene3D" id="3.40.50.150">
    <property type="entry name" value="Vaccinia Virus protein VP39"/>
    <property type="match status" value="1"/>
</dbReference>
<dbReference type="GO" id="GO:0016279">
    <property type="term" value="F:protein-lysine N-methyltransferase activity"/>
    <property type="evidence" value="ECO:0007669"/>
    <property type="project" value="TreeGrafter"/>
</dbReference>
<comment type="similarity">
    <text evidence="3">Belongs to the methyltransferase superfamily. ETFBKMT family.</text>
</comment>
<evidence type="ECO:0000313" key="8">
    <source>
        <dbReference type="Proteomes" id="UP000655225"/>
    </source>
</evidence>
<dbReference type="EMBL" id="JABCRI010000002">
    <property type="protein sequence ID" value="KAF8411129.1"/>
    <property type="molecule type" value="Genomic_DNA"/>
</dbReference>
<dbReference type="PANTHER" id="PTHR43648:SF1">
    <property type="entry name" value="ELECTRON TRANSFER FLAVOPROTEIN BETA SUBUNIT LYSINE METHYLTRANSFERASE"/>
    <property type="match status" value="1"/>
</dbReference>
<dbReference type="InterPro" id="IPR050078">
    <property type="entry name" value="Ribosomal_L11_MeTrfase_PrmA"/>
</dbReference>
<dbReference type="Pfam" id="PF06325">
    <property type="entry name" value="PrmA"/>
    <property type="match status" value="1"/>
</dbReference>
<protein>
    <recommendedName>
        <fullName evidence="5">ETFB lysine methyltransferase</fullName>
    </recommendedName>
    <alternativeName>
        <fullName evidence="4">Protein N-lysine methyltransferase METTL20</fullName>
    </alternativeName>
</protein>